<protein>
    <submittedName>
        <fullName evidence="1">Uncharacterized protein</fullName>
    </submittedName>
</protein>
<sequence>MGDITMSYVNEFETIGDWLDREIYDVLLRDGHDIDELDNWGMALSALSEGYVLTDGPDKPFLELTREDLVAGYNHFKEELNGWLRGGKLLEVSDNLSTIQGFSFDHDDVLFLEDNNKAYAMLVGIIIESRDTYKNGFCKGHYVIPYQD</sequence>
<accession>A0A9E7J1R1</accession>
<proteinExistence type="predicted"/>
<evidence type="ECO:0000313" key="1">
    <source>
        <dbReference type="EMBL" id="UQT00353.1"/>
    </source>
</evidence>
<evidence type="ECO:0000313" key="2">
    <source>
        <dbReference type="Proteomes" id="UP001057485"/>
    </source>
</evidence>
<reference evidence="1 2" key="1">
    <citation type="submission" date="2022-03" db="EMBL/GenBank/DDBJ databases">
        <title>Phage cocktails constrain the growth of Enterococcus.</title>
        <authorList>
            <person name="Wandro S."/>
        </authorList>
    </citation>
    <scope>NUCLEOTIDE SEQUENCE [LARGE SCALE GENOMIC DNA]</scope>
</reference>
<keyword evidence="2" id="KW-1185">Reference proteome</keyword>
<name>A0A9E7J1R1_9CAUD</name>
<organism evidence="1 2">
    <name type="scientific">Enterococcus phage vB_OCPT_Car</name>
    <dbReference type="NCBI Taxonomy" id="2922319"/>
    <lineage>
        <taxon>Viruses</taxon>
        <taxon>Duplodnaviria</taxon>
        <taxon>Heunggongvirae</taxon>
        <taxon>Uroviricota</taxon>
        <taxon>Caudoviricetes</taxon>
        <taxon>Herelleviridae</taxon>
        <taxon>Brockvirinae</taxon>
        <taxon>Kochikohdavirus</taxon>
        <taxon>Kochikohdavirus car</taxon>
    </lineage>
</organism>
<gene>
    <name evidence="1" type="ORF">EGEOBHOM_00201</name>
</gene>
<dbReference type="EMBL" id="ON113168">
    <property type="protein sequence ID" value="UQT00353.1"/>
    <property type="molecule type" value="Genomic_DNA"/>
</dbReference>
<dbReference type="Proteomes" id="UP001057485">
    <property type="component" value="Segment"/>
</dbReference>